<organism evidence="2 3">
    <name type="scientific">Paenibacillus ehimensis</name>
    <dbReference type="NCBI Taxonomy" id="79264"/>
    <lineage>
        <taxon>Bacteria</taxon>
        <taxon>Bacillati</taxon>
        <taxon>Bacillota</taxon>
        <taxon>Bacilli</taxon>
        <taxon>Bacillales</taxon>
        <taxon>Paenibacillaceae</taxon>
        <taxon>Paenibacillus</taxon>
    </lineage>
</organism>
<sequence>MTASNNKKATNSSKNFIKNNRNSYVKIDTELISKAVADALQKQQEQEQKQEKDNDE</sequence>
<name>A0ABT8V3N5_9BACL</name>
<feature type="compositionally biased region" description="Low complexity" evidence="1">
    <location>
        <begin position="1"/>
        <end position="15"/>
    </location>
</feature>
<evidence type="ECO:0000313" key="2">
    <source>
        <dbReference type="EMBL" id="MDO3676035.1"/>
    </source>
</evidence>
<comment type="caution">
    <text evidence="2">The sequence shown here is derived from an EMBL/GenBank/DDBJ whole genome shotgun (WGS) entry which is preliminary data.</text>
</comment>
<protein>
    <submittedName>
        <fullName evidence="2">Uncharacterized protein</fullName>
    </submittedName>
</protein>
<feature type="region of interest" description="Disordered" evidence="1">
    <location>
        <begin position="1"/>
        <end position="23"/>
    </location>
</feature>
<accession>A0ABT8V3N5</accession>
<proteinExistence type="predicted"/>
<dbReference type="RefSeq" id="WP_161782249.1">
    <property type="nucleotide sequence ID" value="NZ_JAUMKJ010000003.1"/>
</dbReference>
<keyword evidence="3" id="KW-1185">Reference proteome</keyword>
<dbReference type="Proteomes" id="UP001168883">
    <property type="component" value="Unassembled WGS sequence"/>
</dbReference>
<gene>
    <name evidence="2" type="ORF">Q3C12_03400</name>
</gene>
<evidence type="ECO:0000256" key="1">
    <source>
        <dbReference type="SAM" id="MobiDB-lite"/>
    </source>
</evidence>
<dbReference type="EMBL" id="JAUMKJ010000003">
    <property type="protein sequence ID" value="MDO3676035.1"/>
    <property type="molecule type" value="Genomic_DNA"/>
</dbReference>
<evidence type="ECO:0000313" key="3">
    <source>
        <dbReference type="Proteomes" id="UP001168883"/>
    </source>
</evidence>
<reference evidence="2" key="1">
    <citation type="submission" date="2023-07" db="EMBL/GenBank/DDBJ databases">
        <authorList>
            <person name="Aktuganov G."/>
            <person name="Boyko T."/>
            <person name="Delegan Y."/>
            <person name="Galimzianova N."/>
            <person name="Gilvanova E."/>
            <person name="Korobov V."/>
            <person name="Kuzmina L."/>
            <person name="Melentiev A."/>
            <person name="Milman P."/>
            <person name="Ryabova A."/>
            <person name="Stupak E."/>
            <person name="Yasakov T."/>
            <person name="Zharikova N."/>
            <person name="Zhurenko E."/>
        </authorList>
    </citation>
    <scope>NUCLEOTIDE SEQUENCE</scope>
    <source>
        <strain evidence="2">IB-739</strain>
    </source>
</reference>